<dbReference type="AlphaFoldDB" id="A0A8B8M4H6"/>
<name>A0A8B8M4H6_ABRPR</name>
<dbReference type="PROSITE" id="PS50404">
    <property type="entry name" value="GST_NTER"/>
    <property type="match status" value="2"/>
</dbReference>
<proteinExistence type="predicted"/>
<dbReference type="PROSITE" id="PS00195">
    <property type="entry name" value="GLUTAREDOXIN_1"/>
    <property type="match status" value="1"/>
</dbReference>
<dbReference type="SFLD" id="SFLDG01181">
    <property type="entry name" value="SUF2"/>
    <property type="match status" value="1"/>
</dbReference>
<dbReference type="InterPro" id="IPR011767">
    <property type="entry name" value="GLR_AS"/>
</dbReference>
<dbReference type="RefSeq" id="XP_027363415.1">
    <property type="nucleotide sequence ID" value="XM_027507614.1"/>
</dbReference>
<keyword evidence="3" id="KW-1185">Reference proteome</keyword>
<feature type="domain" description="GST N-terminal" evidence="2">
    <location>
        <begin position="263"/>
        <end position="343"/>
    </location>
</feature>
<feature type="compositionally biased region" description="Low complexity" evidence="1">
    <location>
        <begin position="36"/>
        <end position="55"/>
    </location>
</feature>
<organism evidence="3 4">
    <name type="scientific">Abrus precatorius</name>
    <name type="common">Indian licorice</name>
    <name type="synonym">Glycine abrus</name>
    <dbReference type="NCBI Taxonomy" id="3816"/>
    <lineage>
        <taxon>Eukaryota</taxon>
        <taxon>Viridiplantae</taxon>
        <taxon>Streptophyta</taxon>
        <taxon>Embryophyta</taxon>
        <taxon>Tracheophyta</taxon>
        <taxon>Spermatophyta</taxon>
        <taxon>Magnoliopsida</taxon>
        <taxon>eudicotyledons</taxon>
        <taxon>Gunneridae</taxon>
        <taxon>Pentapetalae</taxon>
        <taxon>rosids</taxon>
        <taxon>fabids</taxon>
        <taxon>Fabales</taxon>
        <taxon>Fabaceae</taxon>
        <taxon>Papilionoideae</taxon>
        <taxon>50 kb inversion clade</taxon>
        <taxon>NPAAA clade</taxon>
        <taxon>indigoferoid/millettioid clade</taxon>
        <taxon>Abreae</taxon>
        <taxon>Abrus</taxon>
    </lineage>
</organism>
<dbReference type="PROSITE" id="PS51354">
    <property type="entry name" value="GLUTAREDOXIN_2"/>
    <property type="match status" value="1"/>
</dbReference>
<dbReference type="InterPro" id="IPR004045">
    <property type="entry name" value="Glutathione_S-Trfase_N"/>
</dbReference>
<sequence length="343" mass="38024">MAMAGAVTLSQFSVCGSISLPKRVPRRRVSIRAMSETETSSSSSSVSTQQQQPTSDASSSSLTFTPPPNFKPPEPKRFAIRPDKTSDMFGALLPLLFRFATGVFVSGYSFSLVSKDEIPPDQYALEISGYTVKETSKVGPRPEKPIEIYEFESCPFCRKVREIVAILDLDVLFYPCPRNGPNFRPKVVQMGGKQQFPYMVDPNTGVSMYESDDIIRYLVQKYGDGNVPVPLSLGFLTTLTAGLAMLGRIGKGTTYTPAKLPSKPLKLWAYEGSPFCKLVREVLVELELPHLLCSCARGSPKRHILYQRTGHFQAPFLEDPNTGIEMFESAEIIEYLTATYALQ</sequence>
<dbReference type="GeneID" id="113870985"/>
<reference evidence="3" key="1">
    <citation type="journal article" date="2019" name="Toxins">
        <title>Detection of Abrin-Like and Prepropulchellin-Like Toxin Genes and Transcripts Using Whole Genome Sequencing and Full-Length Transcript Sequencing of Abrus precatorius.</title>
        <authorList>
            <person name="Hovde B.T."/>
            <person name="Daligault H.E."/>
            <person name="Hanschen E.R."/>
            <person name="Kunde Y.A."/>
            <person name="Johnson M.B."/>
            <person name="Starkenburg S.R."/>
            <person name="Johnson S.L."/>
        </authorList>
    </citation>
    <scope>NUCLEOTIDE SEQUENCE [LARGE SCALE GENOMIC DNA]</scope>
</reference>
<protein>
    <submittedName>
        <fullName evidence="4">Uncharacterized protein LOC113870985 isoform X1</fullName>
    </submittedName>
</protein>
<accession>A0A8B8M4H6</accession>
<dbReference type="InterPro" id="IPR040079">
    <property type="entry name" value="Glutathione_S-Trfase"/>
</dbReference>
<dbReference type="GO" id="GO:0009507">
    <property type="term" value="C:chloroplast"/>
    <property type="evidence" value="ECO:0007669"/>
    <property type="project" value="TreeGrafter"/>
</dbReference>
<dbReference type="OrthoDB" id="422574at2759"/>
<dbReference type="SFLD" id="SFLDS00019">
    <property type="entry name" value="Glutathione_Transferase_(cytos"/>
    <property type="match status" value="1"/>
</dbReference>
<dbReference type="SFLD" id="SFLDG01202">
    <property type="entry name" value="SUF2.2"/>
    <property type="match status" value="1"/>
</dbReference>
<dbReference type="Proteomes" id="UP000694853">
    <property type="component" value="Unplaced"/>
</dbReference>
<dbReference type="InterPro" id="IPR036249">
    <property type="entry name" value="Thioredoxin-like_sf"/>
</dbReference>
<reference evidence="4" key="2">
    <citation type="submission" date="2025-08" db="UniProtKB">
        <authorList>
            <consortium name="RefSeq"/>
        </authorList>
    </citation>
    <scope>IDENTIFICATION</scope>
    <source>
        <tissue evidence="4">Young leaves</tissue>
    </source>
</reference>
<evidence type="ECO:0000259" key="2">
    <source>
        <dbReference type="PROSITE" id="PS50404"/>
    </source>
</evidence>
<feature type="domain" description="GST N-terminal" evidence="2">
    <location>
        <begin position="144"/>
        <end position="226"/>
    </location>
</feature>
<dbReference type="PANTHER" id="PTHR45288">
    <property type="entry name" value="THIOREDOXIN FAMILY PROTEIN"/>
    <property type="match status" value="1"/>
</dbReference>
<dbReference type="CDD" id="cd03041">
    <property type="entry name" value="GST_N_2GST_N"/>
    <property type="match status" value="2"/>
</dbReference>
<dbReference type="PANTHER" id="PTHR45288:SF1">
    <property type="entry name" value="THIOREDOXIN FAMILY PROTEIN"/>
    <property type="match status" value="1"/>
</dbReference>
<evidence type="ECO:0000256" key="1">
    <source>
        <dbReference type="SAM" id="MobiDB-lite"/>
    </source>
</evidence>
<dbReference type="KEGG" id="aprc:113870985"/>
<dbReference type="Gene3D" id="3.40.30.10">
    <property type="entry name" value="Glutaredoxin"/>
    <property type="match status" value="2"/>
</dbReference>
<dbReference type="SUPFAM" id="SSF52833">
    <property type="entry name" value="Thioredoxin-like"/>
    <property type="match status" value="2"/>
</dbReference>
<feature type="region of interest" description="Disordered" evidence="1">
    <location>
        <begin position="27"/>
        <end position="78"/>
    </location>
</feature>
<evidence type="ECO:0000313" key="4">
    <source>
        <dbReference type="RefSeq" id="XP_027363415.1"/>
    </source>
</evidence>
<gene>
    <name evidence="4" type="primary">LOC113870985</name>
</gene>
<dbReference type="FunFam" id="3.40.30.10:FF:000120">
    <property type="entry name" value="Thioredoxin family protein"/>
    <property type="match status" value="1"/>
</dbReference>
<evidence type="ECO:0000313" key="3">
    <source>
        <dbReference type="Proteomes" id="UP000694853"/>
    </source>
</evidence>
<dbReference type="Pfam" id="PF13417">
    <property type="entry name" value="GST_N_3"/>
    <property type="match status" value="2"/>
</dbReference>
<dbReference type="FunFam" id="3.40.30.10:FF:000138">
    <property type="entry name" value="Thioredoxin family protein"/>
    <property type="match status" value="1"/>
</dbReference>